<keyword evidence="4" id="KW-0646">Protease inhibitor</keyword>
<reference evidence="10" key="2">
    <citation type="journal article" date="2023" name="Science">
        <title>Genomic signatures of disease resistance in endangered staghorn corals.</title>
        <authorList>
            <person name="Vollmer S.V."/>
            <person name="Selwyn J.D."/>
            <person name="Despard B.A."/>
            <person name="Roesel C.L."/>
        </authorList>
    </citation>
    <scope>NUCLEOTIDE SEQUENCE</scope>
    <source>
        <strain evidence="10">K2</strain>
    </source>
</reference>
<dbReference type="Pfam" id="PF00079">
    <property type="entry name" value="Serpin"/>
    <property type="match status" value="1"/>
</dbReference>
<dbReference type="InterPro" id="IPR023796">
    <property type="entry name" value="Serpin_dom"/>
</dbReference>
<sequence length="386" mass="43271">MADESEGLVKACSLFALDFHKFLMNDATLSSQNLFYSPASLFVALAMTHFGAKGKTAEEMSTILHLSALSPFALNNEMKEFVLTLNTSSDSKTKLLIANKIFLEKSFEVLEAFKSGTREFYDAEVGLVDFKFHAEQARKNINEWVEEKTNHKIKDLILEGILNAETKLTLVNAIYFKGLWLEPFNKASTFPSDFFVSKEKVIQVPMMYREAHFKFIESEELACQILELPYIGNQLSMVIYLPSENDGLASLEEKINFGNLQKSLADLDGSMPEEIEVYLPKFKMEQRFSLNDVLTGMGAGEMFVGGKADFSGIAHKPLYVSDVVHKAFVEVNEEGTEAAAATGIGMKMLCLKPMFSANHPFLFFIRHRSTGAMLFLGHLLEPRVEA</sequence>
<comment type="caution">
    <text evidence="10">The sequence shown here is derived from an EMBL/GenBank/DDBJ whole genome shotgun (WGS) entry which is preliminary data.</text>
</comment>
<accession>A0AAD9Q6M5</accession>
<evidence type="ECO:0000256" key="3">
    <source>
        <dbReference type="ARBA" id="ARBA00022525"/>
    </source>
</evidence>
<dbReference type="EMBL" id="JARQWQ010000061">
    <property type="protein sequence ID" value="KAK2555671.1"/>
    <property type="molecule type" value="Genomic_DNA"/>
</dbReference>
<dbReference type="Proteomes" id="UP001249851">
    <property type="component" value="Unassembled WGS sequence"/>
</dbReference>
<evidence type="ECO:0000313" key="10">
    <source>
        <dbReference type="EMBL" id="KAK2555671.1"/>
    </source>
</evidence>
<dbReference type="InterPro" id="IPR042185">
    <property type="entry name" value="Serpin_sf_2"/>
</dbReference>
<evidence type="ECO:0000256" key="6">
    <source>
        <dbReference type="ARBA" id="ARBA00022900"/>
    </source>
</evidence>
<dbReference type="InterPro" id="IPR000215">
    <property type="entry name" value="Serpin_fam"/>
</dbReference>
<comment type="subcellular location">
    <subcellularLocation>
        <location evidence="1">Secreted</location>
    </subcellularLocation>
</comment>
<dbReference type="PANTHER" id="PTHR11461">
    <property type="entry name" value="SERINE PROTEASE INHIBITOR, SERPIN"/>
    <property type="match status" value="1"/>
</dbReference>
<keyword evidence="6" id="KW-0722">Serine protease inhibitor</keyword>
<evidence type="ECO:0000256" key="5">
    <source>
        <dbReference type="ARBA" id="ARBA00022729"/>
    </source>
</evidence>
<evidence type="ECO:0000256" key="7">
    <source>
        <dbReference type="ARBA" id="ARBA00023180"/>
    </source>
</evidence>
<dbReference type="AlphaFoldDB" id="A0AAD9Q6M5"/>
<name>A0AAD9Q6M5_ACRCE</name>
<keyword evidence="5" id="KW-0732">Signal</keyword>
<evidence type="ECO:0000256" key="2">
    <source>
        <dbReference type="ARBA" id="ARBA00009500"/>
    </source>
</evidence>
<dbReference type="GO" id="GO:0004867">
    <property type="term" value="F:serine-type endopeptidase inhibitor activity"/>
    <property type="evidence" value="ECO:0007669"/>
    <property type="project" value="UniProtKB-KW"/>
</dbReference>
<dbReference type="InterPro" id="IPR036186">
    <property type="entry name" value="Serpin_sf"/>
</dbReference>
<organism evidence="10 11">
    <name type="scientific">Acropora cervicornis</name>
    <name type="common">Staghorn coral</name>
    <dbReference type="NCBI Taxonomy" id="6130"/>
    <lineage>
        <taxon>Eukaryota</taxon>
        <taxon>Metazoa</taxon>
        <taxon>Cnidaria</taxon>
        <taxon>Anthozoa</taxon>
        <taxon>Hexacorallia</taxon>
        <taxon>Scleractinia</taxon>
        <taxon>Astrocoeniina</taxon>
        <taxon>Acroporidae</taxon>
        <taxon>Acropora</taxon>
    </lineage>
</organism>
<gene>
    <name evidence="10" type="ORF">P5673_022698</name>
</gene>
<dbReference type="CDD" id="cd00172">
    <property type="entry name" value="serpin"/>
    <property type="match status" value="1"/>
</dbReference>
<keyword evidence="7" id="KW-0325">Glycoprotein</keyword>
<evidence type="ECO:0000259" key="9">
    <source>
        <dbReference type="SMART" id="SM00093"/>
    </source>
</evidence>
<evidence type="ECO:0000256" key="1">
    <source>
        <dbReference type="ARBA" id="ARBA00004613"/>
    </source>
</evidence>
<evidence type="ECO:0000313" key="11">
    <source>
        <dbReference type="Proteomes" id="UP001249851"/>
    </source>
</evidence>
<dbReference type="Gene3D" id="3.30.497.10">
    <property type="entry name" value="Antithrombin, subunit I, domain 2"/>
    <property type="match status" value="1"/>
</dbReference>
<evidence type="ECO:0000256" key="4">
    <source>
        <dbReference type="ARBA" id="ARBA00022690"/>
    </source>
</evidence>
<dbReference type="FunFam" id="2.30.39.10:FF:000030">
    <property type="entry name" value="Serpin 2"/>
    <property type="match status" value="1"/>
</dbReference>
<dbReference type="InterPro" id="IPR042178">
    <property type="entry name" value="Serpin_sf_1"/>
</dbReference>
<dbReference type="SMART" id="SM00093">
    <property type="entry name" value="SERPIN"/>
    <property type="match status" value="1"/>
</dbReference>
<keyword evidence="3" id="KW-0964">Secreted</keyword>
<reference evidence="10" key="1">
    <citation type="journal article" date="2023" name="G3 (Bethesda)">
        <title>Whole genome assembly and annotation of the endangered Caribbean coral Acropora cervicornis.</title>
        <authorList>
            <person name="Selwyn J.D."/>
            <person name="Vollmer S.V."/>
        </authorList>
    </citation>
    <scope>NUCLEOTIDE SEQUENCE</scope>
    <source>
        <strain evidence="10">K2</strain>
    </source>
</reference>
<dbReference type="Gene3D" id="2.30.39.10">
    <property type="entry name" value="Alpha-1-antitrypsin, domain 1"/>
    <property type="match status" value="1"/>
</dbReference>
<evidence type="ECO:0000256" key="8">
    <source>
        <dbReference type="RuleBase" id="RU000411"/>
    </source>
</evidence>
<dbReference type="GO" id="GO:0005615">
    <property type="term" value="C:extracellular space"/>
    <property type="evidence" value="ECO:0007669"/>
    <property type="project" value="InterPro"/>
</dbReference>
<dbReference type="SUPFAM" id="SSF56574">
    <property type="entry name" value="Serpins"/>
    <property type="match status" value="1"/>
</dbReference>
<dbReference type="PANTHER" id="PTHR11461:SF211">
    <property type="entry name" value="GH10112P-RELATED"/>
    <property type="match status" value="1"/>
</dbReference>
<dbReference type="InterPro" id="IPR023795">
    <property type="entry name" value="Serpin_CS"/>
</dbReference>
<comment type="similarity">
    <text evidence="2 8">Belongs to the serpin family.</text>
</comment>
<dbReference type="PROSITE" id="PS00284">
    <property type="entry name" value="SERPIN"/>
    <property type="match status" value="1"/>
</dbReference>
<proteinExistence type="inferred from homology"/>
<keyword evidence="11" id="KW-1185">Reference proteome</keyword>
<feature type="domain" description="Serpin" evidence="9">
    <location>
        <begin position="17"/>
        <end position="382"/>
    </location>
</feature>
<protein>
    <submittedName>
        <fullName evidence="10">Leukocyte elastase inhibitor</fullName>
    </submittedName>
</protein>